<dbReference type="InterPro" id="IPR001789">
    <property type="entry name" value="Sig_transdc_resp-reg_receiver"/>
</dbReference>
<dbReference type="PROSITE" id="PS50110">
    <property type="entry name" value="RESPONSE_REGULATORY"/>
    <property type="match status" value="1"/>
</dbReference>
<dbReference type="SMART" id="SM00448">
    <property type="entry name" value="REC"/>
    <property type="match status" value="1"/>
</dbReference>
<evidence type="ECO:0000256" key="2">
    <source>
        <dbReference type="PROSITE-ProRule" id="PRU00169"/>
    </source>
</evidence>
<accession>A0ABT7LXP9</accession>
<feature type="domain" description="Response regulatory" evidence="4">
    <location>
        <begin position="28"/>
        <end position="145"/>
    </location>
</feature>
<sequence length="148" mass="16610">MTTRKDFQAVSGNPHLSTSHPYRHPTRRVLLIDDEAPLRRVTQLTLKITAGWEVWGAASGKEGVQQAELEQPDVILLDLMMPDVDGLSTLKMLQDNPKTQPIPIILLTAKIQTNPQLKLQYPAIKAVLVKPFDPTTLAQEIKKTLNWI</sequence>
<organism evidence="5 6">
    <name type="scientific">Geitlerinema calcuttense NRMC-F 0142</name>
    <dbReference type="NCBI Taxonomy" id="2922238"/>
    <lineage>
        <taxon>Bacteria</taxon>
        <taxon>Bacillati</taxon>
        <taxon>Cyanobacteriota</taxon>
        <taxon>Cyanophyceae</taxon>
        <taxon>Geitlerinematales</taxon>
        <taxon>Geitlerinemataceae</taxon>
        <taxon>Geitlerinema</taxon>
    </lineage>
</organism>
<protein>
    <submittedName>
        <fullName evidence="5">Response regulator</fullName>
    </submittedName>
</protein>
<dbReference type="InterPro" id="IPR011006">
    <property type="entry name" value="CheY-like_superfamily"/>
</dbReference>
<feature type="modified residue" description="4-aspartylphosphate" evidence="2">
    <location>
        <position position="78"/>
    </location>
</feature>
<dbReference type="SUPFAM" id="SSF52172">
    <property type="entry name" value="CheY-like"/>
    <property type="match status" value="1"/>
</dbReference>
<dbReference type="Gene3D" id="3.40.50.2300">
    <property type="match status" value="1"/>
</dbReference>
<comment type="caution">
    <text evidence="5">The sequence shown here is derived from an EMBL/GenBank/DDBJ whole genome shotgun (WGS) entry which is preliminary data.</text>
</comment>
<dbReference type="EMBL" id="JASVEJ010000018">
    <property type="protein sequence ID" value="MDL5056779.1"/>
    <property type="molecule type" value="Genomic_DNA"/>
</dbReference>
<feature type="compositionally biased region" description="Polar residues" evidence="3">
    <location>
        <begin position="10"/>
        <end position="20"/>
    </location>
</feature>
<dbReference type="PANTHER" id="PTHR44591">
    <property type="entry name" value="STRESS RESPONSE REGULATOR PROTEIN 1"/>
    <property type="match status" value="1"/>
</dbReference>
<dbReference type="RefSeq" id="WP_283360432.1">
    <property type="nucleotide sequence ID" value="NZ_JASVEJ010000018.1"/>
</dbReference>
<dbReference type="Proteomes" id="UP001230986">
    <property type="component" value="Unassembled WGS sequence"/>
</dbReference>
<evidence type="ECO:0000313" key="6">
    <source>
        <dbReference type="Proteomes" id="UP001230986"/>
    </source>
</evidence>
<reference evidence="5 6" key="1">
    <citation type="submission" date="2023-06" db="EMBL/GenBank/DDBJ databases">
        <title>Whole genome sequence of Oscillatoria calcuttensis NRMC-F 0142.</title>
        <authorList>
            <person name="Shakena Fathima T."/>
            <person name="Muralitharan G."/>
            <person name="Thajuddin N."/>
        </authorList>
    </citation>
    <scope>NUCLEOTIDE SEQUENCE [LARGE SCALE GENOMIC DNA]</scope>
    <source>
        <strain evidence="5 6">NRMC-F 0142</strain>
    </source>
</reference>
<evidence type="ECO:0000313" key="5">
    <source>
        <dbReference type="EMBL" id="MDL5056779.1"/>
    </source>
</evidence>
<name>A0ABT7LXP9_9CYAN</name>
<dbReference type="CDD" id="cd17552">
    <property type="entry name" value="REC_RR468-like"/>
    <property type="match status" value="1"/>
</dbReference>
<feature type="region of interest" description="Disordered" evidence="3">
    <location>
        <begin position="1"/>
        <end position="22"/>
    </location>
</feature>
<evidence type="ECO:0000256" key="3">
    <source>
        <dbReference type="SAM" id="MobiDB-lite"/>
    </source>
</evidence>
<proteinExistence type="predicted"/>
<evidence type="ECO:0000256" key="1">
    <source>
        <dbReference type="ARBA" id="ARBA00022553"/>
    </source>
</evidence>
<gene>
    <name evidence="5" type="ORF">QQ055_04770</name>
</gene>
<dbReference type="InterPro" id="IPR050595">
    <property type="entry name" value="Bact_response_regulator"/>
</dbReference>
<evidence type="ECO:0000259" key="4">
    <source>
        <dbReference type="PROSITE" id="PS50110"/>
    </source>
</evidence>
<keyword evidence="1 2" id="KW-0597">Phosphoprotein</keyword>
<keyword evidence="6" id="KW-1185">Reference proteome</keyword>
<dbReference type="Pfam" id="PF00072">
    <property type="entry name" value="Response_reg"/>
    <property type="match status" value="1"/>
</dbReference>
<dbReference type="PANTHER" id="PTHR44591:SF22">
    <property type="entry name" value="CHEY SUBFAMILY"/>
    <property type="match status" value="1"/>
</dbReference>